<organism evidence="2 3">
    <name type="scientific">Mucilaginibacter gotjawali</name>
    <dbReference type="NCBI Taxonomy" id="1550579"/>
    <lineage>
        <taxon>Bacteria</taxon>
        <taxon>Pseudomonadati</taxon>
        <taxon>Bacteroidota</taxon>
        <taxon>Sphingobacteriia</taxon>
        <taxon>Sphingobacteriales</taxon>
        <taxon>Sphingobacteriaceae</taxon>
        <taxon>Mucilaginibacter</taxon>
    </lineage>
</organism>
<dbReference type="AlphaFoldDB" id="A0A839SCG8"/>
<protein>
    <recommendedName>
        <fullName evidence="4">F0F1-ATPase subunit</fullName>
    </recommendedName>
</protein>
<dbReference type="Pfam" id="PF09527">
    <property type="entry name" value="ATPase_gene1"/>
    <property type="match status" value="1"/>
</dbReference>
<evidence type="ECO:0008006" key="4">
    <source>
        <dbReference type="Google" id="ProtNLM"/>
    </source>
</evidence>
<evidence type="ECO:0000313" key="2">
    <source>
        <dbReference type="EMBL" id="MBB3054963.1"/>
    </source>
</evidence>
<keyword evidence="1" id="KW-0472">Membrane</keyword>
<proteinExistence type="predicted"/>
<comment type="caution">
    <text evidence="2">The sequence shown here is derived from an EMBL/GenBank/DDBJ whole genome shotgun (WGS) entry which is preliminary data.</text>
</comment>
<dbReference type="InterPro" id="IPR032820">
    <property type="entry name" value="ATPase_put"/>
</dbReference>
<sequence>MDKNKPPKENNTGNGYLKYSGMGFQMIAIIGLFTYAGYKIDQSAQHQVKWVTAILSLTGVFISLYVIIRSAKS</sequence>
<name>A0A839SCG8_9SPHI</name>
<keyword evidence="1" id="KW-0812">Transmembrane</keyword>
<feature type="transmembrane region" description="Helical" evidence="1">
    <location>
        <begin position="50"/>
        <end position="68"/>
    </location>
</feature>
<accession>A0A839SCG8</accession>
<dbReference type="EMBL" id="JACHWX010000003">
    <property type="protein sequence ID" value="MBB3054963.1"/>
    <property type="molecule type" value="Genomic_DNA"/>
</dbReference>
<evidence type="ECO:0000313" key="3">
    <source>
        <dbReference type="Proteomes" id="UP000539265"/>
    </source>
</evidence>
<evidence type="ECO:0000256" key="1">
    <source>
        <dbReference type="SAM" id="Phobius"/>
    </source>
</evidence>
<keyword evidence="1" id="KW-1133">Transmembrane helix</keyword>
<keyword evidence="3" id="KW-1185">Reference proteome</keyword>
<gene>
    <name evidence="2" type="ORF">FHS11_001380</name>
</gene>
<dbReference type="RefSeq" id="WP_096355224.1">
    <property type="nucleotide sequence ID" value="NZ_AP017313.1"/>
</dbReference>
<reference evidence="2" key="1">
    <citation type="submission" date="2020-08" db="EMBL/GenBank/DDBJ databases">
        <title>Genomic Encyclopedia of Type Strains, Phase III (KMG-III): the genomes of soil and plant-associated and newly described type strains.</title>
        <authorList>
            <person name="Whitman W."/>
        </authorList>
    </citation>
    <scope>NUCLEOTIDE SEQUENCE [LARGE SCALE GENOMIC DNA]</scope>
    <source>
        <strain evidence="2">CECT 8628</strain>
    </source>
</reference>
<dbReference type="OrthoDB" id="9798708at2"/>
<dbReference type="Proteomes" id="UP000539265">
    <property type="component" value="Unassembled WGS sequence"/>
</dbReference>
<feature type="transmembrane region" description="Helical" evidence="1">
    <location>
        <begin position="20"/>
        <end position="38"/>
    </location>
</feature>